<dbReference type="PROSITE" id="PS50011">
    <property type="entry name" value="PROTEIN_KINASE_DOM"/>
    <property type="match status" value="1"/>
</dbReference>
<dbReference type="PANTHER" id="PTHR24346">
    <property type="entry name" value="MAP/MICROTUBULE AFFINITY-REGULATING KINASE"/>
    <property type="match status" value="1"/>
</dbReference>
<dbReference type="SUPFAM" id="SSF56112">
    <property type="entry name" value="Protein kinase-like (PK-like)"/>
    <property type="match status" value="1"/>
</dbReference>
<feature type="region of interest" description="Disordered" evidence="3">
    <location>
        <begin position="267"/>
        <end position="310"/>
    </location>
</feature>
<proteinExistence type="predicted"/>
<comment type="caution">
    <text evidence="5">The sequence shown here is derived from an EMBL/GenBank/DDBJ whole genome shotgun (WGS) entry which is preliminary data.</text>
</comment>
<keyword evidence="2" id="KW-0067">ATP-binding</keyword>
<dbReference type="Pfam" id="PF00069">
    <property type="entry name" value="Pkinase"/>
    <property type="match status" value="1"/>
</dbReference>
<sequence length="628" mass="69400">MGCYGLPSPSSGVPSTDDTQGDTQPSEEPTELNTELTQANTKSPQPGEEPAQSDSTSPHLGEELLQLAKLPVRLSGELVPPAEEPRSWDGESMHLSVSDSLKLRLGNQQTVDLDWNKLRVPPLSDCIAASRVILYPKIGNVMFTPYHNIGTVGQWVDVTMEGHFFPAQVLAIVPDKEQVGVAVVRGDTLLHIFFGTENHEVAFINQSHHPIFISPLRQESSRPLQPLEAVNVPVGYWTITARGYPLFEIKVLERIDQPTATCLHIKRAASPDEGSSKRRRLPSSREATRSRFTTLERAPQSVPANNPLTELQKGTSMHVGSAREGYWLTHLGTVYENEHTLVWRGLHSGFPGMDIVVKVIKTHGNDAKSMIDAAKRWMHEITIHGNLENHTAIVPLVDYDARFFCLYIKYIDAKSLWRHAGPDTKFSGSLADARKIFGDVAAALSTTHANKIVHGDIKPSNILYSATRGAVMIDFGLSFPCKDPPRHGGTPWYLPPEYMKGWRHRQTGADIWALGVSMLWMLGFIDLPDKTAPGWQISDMHPNGLPAADDKRAHEQALEKMANWVDYIELVRLNLREDDDLESIISKTLTAKANARIDATSLCELLGGLSIAAPQGDTSEGNPPEQPH</sequence>
<evidence type="ECO:0000256" key="3">
    <source>
        <dbReference type="SAM" id="MobiDB-lite"/>
    </source>
</evidence>
<evidence type="ECO:0000259" key="4">
    <source>
        <dbReference type="PROSITE" id="PS50011"/>
    </source>
</evidence>
<keyword evidence="1" id="KW-0547">Nucleotide-binding</keyword>
<feature type="region of interest" description="Disordered" evidence="3">
    <location>
        <begin position="1"/>
        <end position="59"/>
    </location>
</feature>
<gene>
    <name evidence="5" type="ORF">EKO27_g6635</name>
</gene>
<feature type="domain" description="Protein kinase" evidence="4">
    <location>
        <begin position="328"/>
        <end position="609"/>
    </location>
</feature>
<dbReference type="PROSITE" id="PS00108">
    <property type="entry name" value="PROTEIN_KINASE_ST"/>
    <property type="match status" value="1"/>
</dbReference>
<dbReference type="CDD" id="cd00180">
    <property type="entry name" value="PKc"/>
    <property type="match status" value="1"/>
</dbReference>
<dbReference type="InterPro" id="IPR000719">
    <property type="entry name" value="Prot_kinase_dom"/>
</dbReference>
<dbReference type="GO" id="GO:0035556">
    <property type="term" value="P:intracellular signal transduction"/>
    <property type="evidence" value="ECO:0007669"/>
    <property type="project" value="TreeGrafter"/>
</dbReference>
<dbReference type="GO" id="GO:0005524">
    <property type="term" value="F:ATP binding"/>
    <property type="evidence" value="ECO:0007669"/>
    <property type="project" value="UniProtKB-KW"/>
</dbReference>
<dbReference type="GO" id="GO:0005737">
    <property type="term" value="C:cytoplasm"/>
    <property type="evidence" value="ECO:0007669"/>
    <property type="project" value="TreeGrafter"/>
</dbReference>
<dbReference type="InterPro" id="IPR008271">
    <property type="entry name" value="Ser/Thr_kinase_AS"/>
</dbReference>
<name>A0A439D1Z5_9PEZI</name>
<dbReference type="GO" id="GO:0004674">
    <property type="term" value="F:protein serine/threonine kinase activity"/>
    <property type="evidence" value="ECO:0007669"/>
    <property type="project" value="TreeGrafter"/>
</dbReference>
<dbReference type="SMART" id="SM00220">
    <property type="entry name" value="S_TKc"/>
    <property type="match status" value="1"/>
</dbReference>
<evidence type="ECO:0000256" key="2">
    <source>
        <dbReference type="ARBA" id="ARBA00022840"/>
    </source>
</evidence>
<reference evidence="5 6" key="1">
    <citation type="submission" date="2018-12" db="EMBL/GenBank/DDBJ databases">
        <title>Draft genome sequence of Xylaria grammica IHI A82.</title>
        <authorList>
            <person name="Buettner E."/>
            <person name="Kellner H."/>
        </authorList>
    </citation>
    <scope>NUCLEOTIDE SEQUENCE [LARGE SCALE GENOMIC DNA]</scope>
    <source>
        <strain evidence="5 6">IHI A82</strain>
    </source>
</reference>
<organism evidence="5 6">
    <name type="scientific">Xylaria grammica</name>
    <dbReference type="NCBI Taxonomy" id="363999"/>
    <lineage>
        <taxon>Eukaryota</taxon>
        <taxon>Fungi</taxon>
        <taxon>Dikarya</taxon>
        <taxon>Ascomycota</taxon>
        <taxon>Pezizomycotina</taxon>
        <taxon>Sordariomycetes</taxon>
        <taxon>Xylariomycetidae</taxon>
        <taxon>Xylariales</taxon>
        <taxon>Xylariaceae</taxon>
        <taxon>Xylaria</taxon>
    </lineage>
</organism>
<dbReference type="AlphaFoldDB" id="A0A439D1Z5"/>
<dbReference type="Proteomes" id="UP000286045">
    <property type="component" value="Unassembled WGS sequence"/>
</dbReference>
<evidence type="ECO:0000256" key="1">
    <source>
        <dbReference type="ARBA" id="ARBA00022741"/>
    </source>
</evidence>
<dbReference type="EMBL" id="RYZI01000198">
    <property type="protein sequence ID" value="RWA08483.1"/>
    <property type="molecule type" value="Genomic_DNA"/>
</dbReference>
<dbReference type="PANTHER" id="PTHR24346:SF30">
    <property type="entry name" value="MATERNAL EMBRYONIC LEUCINE ZIPPER KINASE"/>
    <property type="match status" value="1"/>
</dbReference>
<dbReference type="Gene3D" id="1.10.510.10">
    <property type="entry name" value="Transferase(Phosphotransferase) domain 1"/>
    <property type="match status" value="1"/>
</dbReference>
<evidence type="ECO:0000313" key="5">
    <source>
        <dbReference type="EMBL" id="RWA08483.1"/>
    </source>
</evidence>
<keyword evidence="6" id="KW-1185">Reference proteome</keyword>
<dbReference type="STRING" id="363999.A0A439D1Z5"/>
<protein>
    <recommendedName>
        <fullName evidence="4">Protein kinase domain-containing protein</fullName>
    </recommendedName>
</protein>
<accession>A0A439D1Z5</accession>
<feature type="compositionally biased region" description="Polar residues" evidence="3">
    <location>
        <begin position="8"/>
        <end position="44"/>
    </location>
</feature>
<dbReference type="InterPro" id="IPR011009">
    <property type="entry name" value="Kinase-like_dom_sf"/>
</dbReference>
<evidence type="ECO:0000313" key="6">
    <source>
        <dbReference type="Proteomes" id="UP000286045"/>
    </source>
</evidence>